<dbReference type="GO" id="GO:0008270">
    <property type="term" value="F:zinc ion binding"/>
    <property type="evidence" value="ECO:0007669"/>
    <property type="project" value="UniProtKB-KW"/>
</dbReference>
<feature type="domain" description="Arf-GAP" evidence="8">
    <location>
        <begin position="24"/>
        <end position="150"/>
    </location>
</feature>
<keyword evidence="1" id="KW-0479">Metal-binding</keyword>
<reference evidence="9 10" key="1">
    <citation type="journal article" date="2018" name="Mol. Genet. Genomics">
        <title>The red deer Cervus elaphus genome CerEla1.0: sequencing, annotating, genes, and chromosomes.</title>
        <authorList>
            <person name="Bana N.A."/>
            <person name="Nyiri A."/>
            <person name="Nagy J."/>
            <person name="Frank K."/>
            <person name="Nagy T."/>
            <person name="Steger V."/>
            <person name="Schiller M."/>
            <person name="Lakatos P."/>
            <person name="Sugar L."/>
            <person name="Horn P."/>
            <person name="Barta E."/>
            <person name="Orosz L."/>
        </authorList>
    </citation>
    <scope>NUCLEOTIDE SEQUENCE [LARGE SCALE GENOMIC DNA]</scope>
    <source>
        <strain evidence="9">Hungarian</strain>
    </source>
</reference>
<dbReference type="PROSITE" id="PS50115">
    <property type="entry name" value="ARFGAP"/>
    <property type="match status" value="1"/>
</dbReference>
<sequence length="642" mass="66011">MVMAAKKGPGPGGGVKAEAEAASEVWCRRVRELGGCSQAGNRHCFECAQRGVTYVDITVGSFVCTTCSGLLRGLNPPHRVKSISMTTFTEPEVLFLQSRGNEVCRKIWLGLFDARTSLIPDSRDPQKVKEFLQEKYEKKRWYVPPDQVKGPTYTKGSTSTPVQGSIPEGKPPRTLLGDPVPSLSAAASSSSQPVSQPRTSQPRSSQPPPPSSVKKASTDLLADIGGDPFAAPQVAPAFAAFPAFGGQTPSHGSFANFDAFGSGPGSSAFGSIPPAGQAPFQAQPAPPASRMLTGSHSFAASGMAGVPVVPLRGCGQVGFGSFRRAGASPPLPQRPPLPPVLEAAVRAGSGDAERPGDGLLELRSKKGSSPFGSSIISHRINFQPGYRIRDKDLGKIHRAASVGNVAKVQQVLLLGKSGLNDKDKMNRTARHLACANGHPAVVALLLERRCRLNLCDRSSQGTPFGASPLAPASQPNSLADVGSLLGPGASAGGIPSSIFGMAGQVPTLQSATTGGGGSPGLAFGAFNPFTTPAAHAQLPSTNPFQPNGLATGPGFGMSGAGPGFPQTVPPTGAFASPFPPPLFPAQTSMTQQQNGYSFGDLGSAQLGQGPLSQPAGISTNPFVTGSSSSPFAAKPPTTNPFL</sequence>
<evidence type="ECO:0000256" key="1">
    <source>
        <dbReference type="ARBA" id="ARBA00022723"/>
    </source>
</evidence>
<dbReference type="GO" id="GO:0001675">
    <property type="term" value="P:acrosome assembly"/>
    <property type="evidence" value="ECO:0007669"/>
    <property type="project" value="TreeGrafter"/>
</dbReference>
<dbReference type="SUPFAM" id="SSF48403">
    <property type="entry name" value="Ankyrin repeat"/>
    <property type="match status" value="1"/>
</dbReference>
<dbReference type="SUPFAM" id="SSF57863">
    <property type="entry name" value="ArfGap/RecO-like zinc finger"/>
    <property type="match status" value="1"/>
</dbReference>
<dbReference type="Gene3D" id="1.25.40.20">
    <property type="entry name" value="Ankyrin repeat-containing domain"/>
    <property type="match status" value="1"/>
</dbReference>
<dbReference type="AlphaFoldDB" id="A0A212CZL9"/>
<evidence type="ECO:0000259" key="8">
    <source>
        <dbReference type="PROSITE" id="PS50115"/>
    </source>
</evidence>
<accession>A0A212CZL9</accession>
<protein>
    <submittedName>
        <fullName evidence="9">AGFG2</fullName>
    </submittedName>
</protein>
<feature type="compositionally biased region" description="Polar residues" evidence="7">
    <location>
        <begin position="618"/>
        <end position="630"/>
    </location>
</feature>
<feature type="compositionally biased region" description="Low complexity" evidence="7">
    <location>
        <begin position="179"/>
        <end position="204"/>
    </location>
</feature>
<dbReference type="CDD" id="cd17903">
    <property type="entry name" value="ArfGap_AGFG2"/>
    <property type="match status" value="1"/>
</dbReference>
<dbReference type="GO" id="GO:0045109">
    <property type="term" value="P:intermediate filament organization"/>
    <property type="evidence" value="ECO:0007669"/>
    <property type="project" value="TreeGrafter"/>
</dbReference>
<gene>
    <name evidence="9" type="ORF">Celaphus_00007256</name>
</gene>
<dbReference type="InterPro" id="IPR002110">
    <property type="entry name" value="Ankyrin_rpt"/>
</dbReference>
<dbReference type="InterPro" id="IPR036770">
    <property type="entry name" value="Ankyrin_rpt-contain_sf"/>
</dbReference>
<dbReference type="InterPro" id="IPR001164">
    <property type="entry name" value="ArfGAP_dom"/>
</dbReference>
<dbReference type="InterPro" id="IPR038508">
    <property type="entry name" value="ArfGAP_dom_sf"/>
</dbReference>
<name>A0A212CZL9_CEREH</name>
<evidence type="ECO:0000256" key="6">
    <source>
        <dbReference type="PROSITE-ProRule" id="PRU00288"/>
    </source>
</evidence>
<organism evidence="9 10">
    <name type="scientific">Cervus elaphus hippelaphus</name>
    <name type="common">European red deer</name>
    <dbReference type="NCBI Taxonomy" id="46360"/>
    <lineage>
        <taxon>Eukaryota</taxon>
        <taxon>Metazoa</taxon>
        <taxon>Chordata</taxon>
        <taxon>Craniata</taxon>
        <taxon>Vertebrata</taxon>
        <taxon>Euteleostomi</taxon>
        <taxon>Mammalia</taxon>
        <taxon>Eutheria</taxon>
        <taxon>Laurasiatheria</taxon>
        <taxon>Artiodactyla</taxon>
        <taxon>Ruminantia</taxon>
        <taxon>Pecora</taxon>
        <taxon>Cervidae</taxon>
        <taxon>Cervinae</taxon>
        <taxon>Cervus</taxon>
    </lineage>
</organism>
<dbReference type="PANTHER" id="PTHR46134">
    <property type="entry name" value="DRONGO, ISOFORM F"/>
    <property type="match status" value="1"/>
</dbReference>
<evidence type="ECO:0000313" key="9">
    <source>
        <dbReference type="EMBL" id="OWK11304.1"/>
    </source>
</evidence>
<dbReference type="InterPro" id="IPR037278">
    <property type="entry name" value="ARFGAP/RecO"/>
</dbReference>
<evidence type="ECO:0000313" key="10">
    <source>
        <dbReference type="Proteomes" id="UP000242450"/>
    </source>
</evidence>
<comment type="caution">
    <text evidence="9">The sequence shown here is derived from an EMBL/GenBank/DDBJ whole genome shotgun (WGS) entry which is preliminary data.</text>
</comment>
<evidence type="ECO:0000256" key="3">
    <source>
        <dbReference type="ARBA" id="ARBA00022771"/>
    </source>
</evidence>
<dbReference type="Pfam" id="PF12796">
    <property type="entry name" value="Ank_2"/>
    <property type="match status" value="1"/>
</dbReference>
<evidence type="ECO:0000256" key="4">
    <source>
        <dbReference type="ARBA" id="ARBA00022833"/>
    </source>
</evidence>
<feature type="region of interest" description="Disordered" evidence="7">
    <location>
        <begin position="147"/>
        <end position="216"/>
    </location>
</feature>
<dbReference type="Proteomes" id="UP000242450">
    <property type="component" value="Chromosome 10"/>
</dbReference>
<dbReference type="FunFam" id="1.10.220.150:FF:000005">
    <property type="entry name" value="Arf-GAP domain and FG repeat-containing protein 1"/>
    <property type="match status" value="1"/>
</dbReference>
<dbReference type="PANTHER" id="PTHR46134:SF4">
    <property type="entry name" value="ARF-GAP DOMAIN AND FG REPEAT-CONTAINING PROTEIN 2"/>
    <property type="match status" value="1"/>
</dbReference>
<dbReference type="SMART" id="SM00105">
    <property type="entry name" value="ArfGap"/>
    <property type="match status" value="1"/>
</dbReference>
<keyword evidence="5" id="KW-0040">ANK repeat</keyword>
<proteinExistence type="predicted"/>
<dbReference type="EMBL" id="MKHE01000010">
    <property type="protein sequence ID" value="OWK11304.1"/>
    <property type="molecule type" value="Genomic_DNA"/>
</dbReference>
<dbReference type="Gene3D" id="1.10.220.150">
    <property type="entry name" value="Arf GTPase activating protein"/>
    <property type="match status" value="1"/>
</dbReference>
<keyword evidence="10" id="KW-1185">Reference proteome</keyword>
<dbReference type="InterPro" id="IPR052248">
    <property type="entry name" value="Arf-GAP_FG-repeat_protein"/>
</dbReference>
<dbReference type="PRINTS" id="PR00405">
    <property type="entry name" value="REVINTRACTNG"/>
</dbReference>
<dbReference type="GO" id="GO:0005096">
    <property type="term" value="F:GTPase activator activity"/>
    <property type="evidence" value="ECO:0007669"/>
    <property type="project" value="InterPro"/>
</dbReference>
<feature type="compositionally biased region" description="Polar residues" evidence="7">
    <location>
        <begin position="154"/>
        <end position="163"/>
    </location>
</feature>
<dbReference type="PROSITE" id="PS50088">
    <property type="entry name" value="ANK_REPEAT"/>
    <property type="match status" value="1"/>
</dbReference>
<feature type="region of interest" description="Disordered" evidence="7">
    <location>
        <begin position="618"/>
        <end position="642"/>
    </location>
</feature>
<evidence type="ECO:0000256" key="5">
    <source>
        <dbReference type="PROSITE-ProRule" id="PRU00023"/>
    </source>
</evidence>
<keyword evidence="2" id="KW-0677">Repeat</keyword>
<keyword evidence="3 6" id="KW-0863">Zinc-finger</keyword>
<feature type="repeat" description="ANK" evidence="5">
    <location>
        <begin position="425"/>
        <end position="457"/>
    </location>
</feature>
<dbReference type="OrthoDB" id="6036at2759"/>
<dbReference type="GO" id="GO:0031410">
    <property type="term" value="C:cytoplasmic vesicle"/>
    <property type="evidence" value="ECO:0007669"/>
    <property type="project" value="TreeGrafter"/>
</dbReference>
<dbReference type="GO" id="GO:0007289">
    <property type="term" value="P:spermatid nucleus differentiation"/>
    <property type="evidence" value="ECO:0007669"/>
    <property type="project" value="TreeGrafter"/>
</dbReference>
<evidence type="ECO:0000256" key="2">
    <source>
        <dbReference type="ARBA" id="ARBA00022737"/>
    </source>
</evidence>
<evidence type="ECO:0000256" key="7">
    <source>
        <dbReference type="SAM" id="MobiDB-lite"/>
    </source>
</evidence>
<dbReference type="GO" id="GO:0016020">
    <property type="term" value="C:membrane"/>
    <property type="evidence" value="ECO:0007669"/>
    <property type="project" value="TreeGrafter"/>
</dbReference>
<dbReference type="Pfam" id="PF01412">
    <property type="entry name" value="ArfGap"/>
    <property type="match status" value="1"/>
</dbReference>
<keyword evidence="4" id="KW-0862">Zinc</keyword>